<dbReference type="Pfam" id="PF14698">
    <property type="entry name" value="ASL_C2"/>
    <property type="match status" value="1"/>
</dbReference>
<feature type="domain" description="Fumarate lyase N-terminal" evidence="7">
    <location>
        <begin position="103"/>
        <end position="306"/>
    </location>
</feature>
<dbReference type="PRINTS" id="PR00145">
    <property type="entry name" value="ARGSUCLYASE"/>
</dbReference>
<keyword evidence="4 6" id="KW-0028">Amino-acid biosynthesis</keyword>
<dbReference type="InterPro" id="IPR009049">
    <property type="entry name" value="Argininosuccinate_lyase"/>
</dbReference>
<sequence>MSHQVSIPTLDQDHKFPGKTYAEVVLSPAYDHAKEELLSPMMDINKAHLIMLWEQSLISDHDAHTLADSLKEMNVGRLRGTSYTGEFEDLFFEVEHQLHILAGEAAGHLHLGRSRNDMGVAIYRITLREKLLDTLASALFLEENLLQFARSHVHTIMIGYTHTQQAQPTTIGHYIAAVSDSLGRDIRRLQLAYANCNRSSMGAAALTTSGFPVNRERMAELLAFDEVIENAYDAVSGADYIGEIATSVQLAAINLGRFVQELLLWSTQEFAVLKVAAPYVQISSIMPQKRNPVSIEHMRSLLSSCVGLTQTVLTMIHNTPFGDIVDTEDDMQPYAWKSLAVLESIYRLLANVIATLTINNEVLEARAEESFSTVTELADTLVREEQLSFRTAHSIVSSVVRKALEFGNSKRYLSLELLNDAASEVIGRKLEISEERLKLALDPRHFIHVRKIIGGPNPSEVERALKGQDQRVDAEKVWLASKRSAIHDAHEKVERVLDKLAKQDK</sequence>
<organism evidence="9 10">
    <name type="scientific">Paenibacillus chondroitinus</name>
    <dbReference type="NCBI Taxonomy" id="59842"/>
    <lineage>
        <taxon>Bacteria</taxon>
        <taxon>Bacillati</taxon>
        <taxon>Bacillota</taxon>
        <taxon>Bacilli</taxon>
        <taxon>Bacillales</taxon>
        <taxon>Paenibacillaceae</taxon>
        <taxon>Paenibacillus</taxon>
    </lineage>
</organism>
<dbReference type="InterPro" id="IPR000362">
    <property type="entry name" value="Fumarate_lyase_fam"/>
</dbReference>
<keyword evidence="5 6" id="KW-0456">Lyase</keyword>
<evidence type="ECO:0000256" key="1">
    <source>
        <dbReference type="ARBA" id="ARBA00004941"/>
    </source>
</evidence>
<comment type="subcellular location">
    <subcellularLocation>
        <location evidence="6">Cytoplasm</location>
    </subcellularLocation>
</comment>
<evidence type="ECO:0000313" key="10">
    <source>
        <dbReference type="Proteomes" id="UP001355653"/>
    </source>
</evidence>
<comment type="caution">
    <text evidence="9">The sequence shown here is derived from an EMBL/GenBank/DDBJ whole genome shotgun (WGS) entry which is preliminary data.</text>
</comment>
<evidence type="ECO:0000256" key="6">
    <source>
        <dbReference type="HAMAP-Rule" id="MF_00006"/>
    </source>
</evidence>
<comment type="catalytic activity">
    <reaction evidence="6">
        <text>2-(N(omega)-L-arginino)succinate = fumarate + L-arginine</text>
        <dbReference type="Rhea" id="RHEA:24020"/>
        <dbReference type="ChEBI" id="CHEBI:29806"/>
        <dbReference type="ChEBI" id="CHEBI:32682"/>
        <dbReference type="ChEBI" id="CHEBI:57472"/>
        <dbReference type="EC" id="4.3.2.1"/>
    </reaction>
</comment>
<dbReference type="EC" id="4.3.2.1" evidence="2 6"/>
<comment type="similarity">
    <text evidence="6">Belongs to the lyase 1 family. Argininosuccinate lyase subfamily.</text>
</comment>
<accession>A0ABU6D9Q0</accession>
<dbReference type="EMBL" id="JAROBY010000016">
    <property type="protein sequence ID" value="MEB4794206.1"/>
    <property type="molecule type" value="Genomic_DNA"/>
</dbReference>
<dbReference type="Pfam" id="PF00206">
    <property type="entry name" value="Lyase_1"/>
    <property type="match status" value="1"/>
</dbReference>
<dbReference type="Proteomes" id="UP001355653">
    <property type="component" value="Unassembled WGS sequence"/>
</dbReference>
<dbReference type="SUPFAM" id="SSF48557">
    <property type="entry name" value="L-aspartase-like"/>
    <property type="match status" value="1"/>
</dbReference>
<dbReference type="InterPro" id="IPR008948">
    <property type="entry name" value="L-Aspartase-like"/>
</dbReference>
<dbReference type="Gene3D" id="1.20.200.10">
    <property type="entry name" value="Fumarase/aspartase (Central domain)"/>
    <property type="match status" value="1"/>
</dbReference>
<comment type="pathway">
    <text evidence="1 6">Amino-acid biosynthesis; L-arginine biosynthesis; L-arginine from L-ornithine and carbamoyl phosphate: step 3/3.</text>
</comment>
<dbReference type="InterPro" id="IPR022761">
    <property type="entry name" value="Fumarate_lyase_N"/>
</dbReference>
<feature type="domain" description="Argininosuccinate lyase C-terminal" evidence="8">
    <location>
        <begin position="371"/>
        <end position="447"/>
    </location>
</feature>
<dbReference type="PRINTS" id="PR00149">
    <property type="entry name" value="FUMRATELYASE"/>
</dbReference>
<dbReference type="Gene3D" id="1.10.275.10">
    <property type="entry name" value="Fumarase/aspartase (N-terminal domain)"/>
    <property type="match status" value="1"/>
</dbReference>
<reference evidence="9 10" key="1">
    <citation type="submission" date="2023-03" db="EMBL/GenBank/DDBJ databases">
        <title>Bacillus Genome Sequencing.</title>
        <authorList>
            <person name="Dunlap C."/>
        </authorList>
    </citation>
    <scope>NUCLEOTIDE SEQUENCE [LARGE SCALE GENOMIC DNA]</scope>
    <source>
        <strain evidence="9 10">NRS-1351</strain>
    </source>
</reference>
<keyword evidence="10" id="KW-1185">Reference proteome</keyword>
<dbReference type="CDD" id="cd01359">
    <property type="entry name" value="Argininosuccinate_lyase"/>
    <property type="match status" value="1"/>
</dbReference>
<name>A0ABU6D9Q0_9BACL</name>
<dbReference type="InterPro" id="IPR024083">
    <property type="entry name" value="Fumarase/histidase_N"/>
</dbReference>
<evidence type="ECO:0000256" key="4">
    <source>
        <dbReference type="ARBA" id="ARBA00022605"/>
    </source>
</evidence>
<evidence type="ECO:0000256" key="3">
    <source>
        <dbReference type="ARBA" id="ARBA00022571"/>
    </source>
</evidence>
<evidence type="ECO:0000256" key="2">
    <source>
        <dbReference type="ARBA" id="ARBA00012338"/>
    </source>
</evidence>
<evidence type="ECO:0000313" key="9">
    <source>
        <dbReference type="EMBL" id="MEB4794206.1"/>
    </source>
</evidence>
<evidence type="ECO:0000256" key="5">
    <source>
        <dbReference type="ARBA" id="ARBA00023239"/>
    </source>
</evidence>
<evidence type="ECO:0000259" key="7">
    <source>
        <dbReference type="Pfam" id="PF00206"/>
    </source>
</evidence>
<gene>
    <name evidence="6 9" type="primary">argH</name>
    <name evidence="9" type="ORF">P5G65_09895</name>
</gene>
<dbReference type="HAMAP" id="MF_00006">
    <property type="entry name" value="Arg_succ_lyase"/>
    <property type="match status" value="1"/>
</dbReference>
<protein>
    <recommendedName>
        <fullName evidence="2 6">Argininosuccinate lyase</fullName>
        <shortName evidence="6">ASAL</shortName>
        <ecNumber evidence="2 6">4.3.2.1</ecNumber>
    </recommendedName>
    <alternativeName>
        <fullName evidence="6">Arginosuccinase</fullName>
    </alternativeName>
</protein>
<evidence type="ECO:0000259" key="8">
    <source>
        <dbReference type="Pfam" id="PF14698"/>
    </source>
</evidence>
<dbReference type="NCBIfam" id="TIGR00838">
    <property type="entry name" value="argH"/>
    <property type="match status" value="1"/>
</dbReference>
<dbReference type="GO" id="GO:0004056">
    <property type="term" value="F:argininosuccinate lyase activity"/>
    <property type="evidence" value="ECO:0007669"/>
    <property type="project" value="UniProtKB-EC"/>
</dbReference>
<proteinExistence type="inferred from homology"/>
<keyword evidence="3 6" id="KW-0055">Arginine biosynthesis</keyword>
<dbReference type="InterPro" id="IPR029419">
    <property type="entry name" value="Arg_succ_lyase_C"/>
</dbReference>
<dbReference type="Gene3D" id="1.10.40.30">
    <property type="entry name" value="Fumarase/aspartase (C-terminal domain)"/>
    <property type="match status" value="1"/>
</dbReference>
<dbReference type="PANTHER" id="PTHR43814">
    <property type="entry name" value="ARGININOSUCCINATE LYASE"/>
    <property type="match status" value="1"/>
</dbReference>
<keyword evidence="6" id="KW-0963">Cytoplasm</keyword>
<dbReference type="PANTHER" id="PTHR43814:SF1">
    <property type="entry name" value="ARGININOSUCCINATE LYASE"/>
    <property type="match status" value="1"/>
</dbReference>